<evidence type="ECO:0000313" key="1">
    <source>
        <dbReference type="EMBL" id="OOS04128.1"/>
    </source>
</evidence>
<keyword evidence="2" id="KW-1185">Reference proteome</keyword>
<gene>
    <name evidence="1" type="ORF">B0188_05530</name>
</gene>
<name>A0A1T0B1V1_9PAST</name>
<evidence type="ECO:0000313" key="2">
    <source>
        <dbReference type="Proteomes" id="UP000190023"/>
    </source>
</evidence>
<reference evidence="1 2" key="1">
    <citation type="submission" date="2017-02" db="EMBL/GenBank/DDBJ databases">
        <title>Draft genome sequence of Haemophilus felis CCUG 31170 type strain.</title>
        <authorList>
            <person name="Engstrom-Jakobsson H."/>
            <person name="Salva-Serra F."/>
            <person name="Thorell K."/>
            <person name="Gonzales-Siles L."/>
            <person name="Karlsson R."/>
            <person name="Boulund F."/>
            <person name="Engstrand L."/>
            <person name="Kristiansson E."/>
            <person name="Moore E."/>
        </authorList>
    </citation>
    <scope>NUCLEOTIDE SEQUENCE [LARGE SCALE GENOMIC DNA]</scope>
    <source>
        <strain evidence="1 2">CCUG 31170</strain>
    </source>
</reference>
<dbReference type="STRING" id="123822.B0188_05530"/>
<dbReference type="InterPro" id="IPR027417">
    <property type="entry name" value="P-loop_NTPase"/>
</dbReference>
<accession>A0A1T0B1V1</accession>
<protein>
    <submittedName>
        <fullName evidence="1">ATP-binding protein</fullName>
    </submittedName>
</protein>
<dbReference type="GO" id="GO:0005524">
    <property type="term" value="F:ATP binding"/>
    <property type="evidence" value="ECO:0007669"/>
    <property type="project" value="UniProtKB-KW"/>
</dbReference>
<dbReference type="AlphaFoldDB" id="A0A1T0B1V1"/>
<keyword evidence="1" id="KW-0067">ATP-binding</keyword>
<comment type="caution">
    <text evidence="1">The sequence shown here is derived from an EMBL/GenBank/DDBJ whole genome shotgun (WGS) entry which is preliminary data.</text>
</comment>
<sequence>MSIATLILGESGTGKSTSLRHLAPANTLLIQSIHKPLPFRSAEWKLFSKDNPTGNIFITDNVDQICNIMQKTQRDIIVIDDYQYIMANEFMRRANEKGFDKFTDIGKNAWNIFNLATCLAPHKRVYILAHTETDNFGKTKIKTIGKMLDEKITLEGMVTVCLRTQVSDGNYTFTTQNNGSDTVKSPIGLFEQTEIPNDLKFVDDQICDYWGIPTTSTTQENTNE</sequence>
<keyword evidence="1" id="KW-0547">Nucleotide-binding</keyword>
<dbReference type="SUPFAM" id="SSF52540">
    <property type="entry name" value="P-loop containing nucleoside triphosphate hydrolases"/>
    <property type="match status" value="1"/>
</dbReference>
<dbReference type="OrthoDB" id="8606643at2"/>
<organism evidence="1 2">
    <name type="scientific">[Haemophilus] felis</name>
    <dbReference type="NCBI Taxonomy" id="123822"/>
    <lineage>
        <taxon>Bacteria</taxon>
        <taxon>Pseudomonadati</taxon>
        <taxon>Pseudomonadota</taxon>
        <taxon>Gammaproteobacteria</taxon>
        <taxon>Pasteurellales</taxon>
        <taxon>Pasteurellaceae</taxon>
    </lineage>
</organism>
<dbReference type="EMBL" id="MUYB01000021">
    <property type="protein sequence ID" value="OOS04128.1"/>
    <property type="molecule type" value="Genomic_DNA"/>
</dbReference>
<proteinExistence type="predicted"/>
<dbReference type="Proteomes" id="UP000190023">
    <property type="component" value="Unassembled WGS sequence"/>
</dbReference>